<sequence length="680" mass="75795">MRKLAMIAESNRAKQVVSRSYPTSFGTVWSCNYTITVPDNTKKILVEFQDMLLIGKQFPEDGEGDQECTYHRLEIVDEKTNRKSGFLCGEDIPESFLSDSNKIVVRFNSTDTPQGFFVRGYAFTYKSVAATHTLQPKVDPMQFQQQNVALLYPEVFGYGAAPANQPYGSVSSIPQYRQIPQSQRFGINSPIGRNPDVEYMDRPPQYDNPFAVNEYEYDYGEREYGGYIVSARGVVPKPEEQAPRKRRPKRIQSVLITFSKLKSSKFYFNKFLQRPLGTPEPPAGLGSFLFGGSANVLDADPEQKAWLPFGGREEPEWSGADDKSKELEMKEMWSANAVKRPSFMMLGISDGEQPYVDPKVEQIFRAELGEVNDASNTVAVKNFLGEDLFDAYSGLVEFLGVAAADPMKIVLAVGLIAGLVILICCGCTVHCCLRCRSKKIDNEAAVALEHLKRSKQQAAQLRAQKSKNFETLTHFSSSRRNSSVYELPEYDDDPPSYCPDPAQRTVQLTGRNASLSKTISAETRKTNLPLFKNEASPILTKTKLISTESNKRPAPPVPLEPPQSTPSPKPDDATTIGADHTISVVSLSEINSESLQSSEPNSEAFDTVKSISENTITNVSKLREKIVSAGASMSTIVTQKSLKIVDEIEKLEKQRKIDKKDQSVVNRIDQLQKELLNFMD</sequence>
<feature type="domain" description="CUB" evidence="6">
    <location>
        <begin position="1"/>
        <end position="128"/>
    </location>
</feature>
<accession>E4Y9H1</accession>
<gene>
    <name evidence="7" type="ORF">GSOID_T00030625001</name>
</gene>
<dbReference type="PANTHER" id="PTHR24251">
    <property type="entry name" value="OVOCHYMASE-RELATED"/>
    <property type="match status" value="1"/>
</dbReference>
<evidence type="ECO:0000256" key="5">
    <source>
        <dbReference type="SAM" id="Phobius"/>
    </source>
</evidence>
<dbReference type="CDD" id="cd00041">
    <property type="entry name" value="CUB"/>
    <property type="match status" value="1"/>
</dbReference>
<keyword evidence="5" id="KW-1133">Transmembrane helix</keyword>
<keyword evidence="1" id="KW-0677">Repeat</keyword>
<dbReference type="Proteomes" id="UP000011014">
    <property type="component" value="Unassembled WGS sequence"/>
</dbReference>
<keyword evidence="5" id="KW-0812">Transmembrane</keyword>
<dbReference type="Pfam" id="PF00431">
    <property type="entry name" value="CUB"/>
    <property type="match status" value="1"/>
</dbReference>
<proteinExistence type="predicted"/>
<evidence type="ECO:0000313" key="7">
    <source>
        <dbReference type="EMBL" id="CBY32208.1"/>
    </source>
</evidence>
<evidence type="ECO:0000256" key="4">
    <source>
        <dbReference type="SAM" id="MobiDB-lite"/>
    </source>
</evidence>
<keyword evidence="2" id="KW-1015">Disulfide bond</keyword>
<evidence type="ECO:0000259" key="6">
    <source>
        <dbReference type="PROSITE" id="PS01180"/>
    </source>
</evidence>
<feature type="compositionally biased region" description="Pro residues" evidence="4">
    <location>
        <begin position="553"/>
        <end position="568"/>
    </location>
</feature>
<dbReference type="AlphaFoldDB" id="E4Y9H1"/>
<dbReference type="PROSITE" id="PS01180">
    <property type="entry name" value="CUB"/>
    <property type="match status" value="1"/>
</dbReference>
<evidence type="ECO:0000256" key="3">
    <source>
        <dbReference type="PROSITE-ProRule" id="PRU00059"/>
    </source>
</evidence>
<name>E4Y9H1_OIKDI</name>
<dbReference type="EMBL" id="FN654338">
    <property type="protein sequence ID" value="CBY32208.1"/>
    <property type="molecule type" value="Genomic_DNA"/>
</dbReference>
<dbReference type="Gene3D" id="2.60.120.290">
    <property type="entry name" value="Spermadhesin, CUB domain"/>
    <property type="match status" value="1"/>
</dbReference>
<dbReference type="SUPFAM" id="SSF49854">
    <property type="entry name" value="Spermadhesin, CUB domain"/>
    <property type="match status" value="1"/>
</dbReference>
<feature type="transmembrane region" description="Helical" evidence="5">
    <location>
        <begin position="409"/>
        <end position="433"/>
    </location>
</feature>
<evidence type="ECO:0000256" key="1">
    <source>
        <dbReference type="ARBA" id="ARBA00022737"/>
    </source>
</evidence>
<comment type="caution">
    <text evidence="3">Lacks conserved residue(s) required for the propagation of feature annotation.</text>
</comment>
<evidence type="ECO:0000256" key="2">
    <source>
        <dbReference type="ARBA" id="ARBA00023157"/>
    </source>
</evidence>
<keyword evidence="5" id="KW-0472">Membrane</keyword>
<dbReference type="InterPro" id="IPR000859">
    <property type="entry name" value="CUB_dom"/>
</dbReference>
<feature type="region of interest" description="Disordered" evidence="4">
    <location>
        <begin position="543"/>
        <end position="576"/>
    </location>
</feature>
<dbReference type="InterPro" id="IPR035914">
    <property type="entry name" value="Sperma_CUB_dom_sf"/>
</dbReference>
<protein>
    <recommendedName>
        <fullName evidence="6">CUB domain-containing protein</fullName>
    </recommendedName>
</protein>
<organism evidence="7">
    <name type="scientific">Oikopleura dioica</name>
    <name type="common">Tunicate</name>
    <dbReference type="NCBI Taxonomy" id="34765"/>
    <lineage>
        <taxon>Eukaryota</taxon>
        <taxon>Metazoa</taxon>
        <taxon>Chordata</taxon>
        <taxon>Tunicata</taxon>
        <taxon>Appendicularia</taxon>
        <taxon>Copelata</taxon>
        <taxon>Oikopleuridae</taxon>
        <taxon>Oikopleura</taxon>
    </lineage>
</organism>
<reference evidence="7" key="1">
    <citation type="journal article" date="2010" name="Science">
        <title>Plasticity of animal genome architecture unmasked by rapid evolution of a pelagic tunicate.</title>
        <authorList>
            <person name="Denoeud F."/>
            <person name="Henriet S."/>
            <person name="Mungpakdee S."/>
            <person name="Aury J.M."/>
            <person name="Da Silva C."/>
            <person name="Brinkmann H."/>
            <person name="Mikhaleva J."/>
            <person name="Olsen L.C."/>
            <person name="Jubin C."/>
            <person name="Canestro C."/>
            <person name="Bouquet J.M."/>
            <person name="Danks G."/>
            <person name="Poulain J."/>
            <person name="Campsteijn C."/>
            <person name="Adamski M."/>
            <person name="Cross I."/>
            <person name="Yadetie F."/>
            <person name="Muffato M."/>
            <person name="Louis A."/>
            <person name="Butcher S."/>
            <person name="Tsagkogeorga G."/>
            <person name="Konrad A."/>
            <person name="Singh S."/>
            <person name="Jensen M.F."/>
            <person name="Cong E.H."/>
            <person name="Eikeseth-Otteraa H."/>
            <person name="Noel B."/>
            <person name="Anthouard V."/>
            <person name="Porcel B.M."/>
            <person name="Kachouri-Lafond R."/>
            <person name="Nishino A."/>
            <person name="Ugolini M."/>
            <person name="Chourrout P."/>
            <person name="Nishida H."/>
            <person name="Aasland R."/>
            <person name="Huzurbazar S."/>
            <person name="Westhof E."/>
            <person name="Delsuc F."/>
            <person name="Lehrach H."/>
            <person name="Reinhardt R."/>
            <person name="Weissenbach J."/>
            <person name="Roy S.W."/>
            <person name="Artiguenave F."/>
            <person name="Postlethwait J.H."/>
            <person name="Manak J.R."/>
            <person name="Thompson E.M."/>
            <person name="Jaillon O."/>
            <person name="Du Pasquier L."/>
            <person name="Boudinot P."/>
            <person name="Liberles D.A."/>
            <person name="Volff J.N."/>
            <person name="Philippe H."/>
            <person name="Lenhard B."/>
            <person name="Roest Crollius H."/>
            <person name="Wincker P."/>
            <person name="Chourrout D."/>
        </authorList>
    </citation>
    <scope>NUCLEOTIDE SEQUENCE [LARGE SCALE GENOMIC DNA]</scope>
</reference>